<dbReference type="HAMAP" id="MF_00859">
    <property type="entry name" value="RuBisCO_S_bact"/>
    <property type="match status" value="1"/>
</dbReference>
<dbReference type="GO" id="GO:0009853">
    <property type="term" value="P:photorespiration"/>
    <property type="evidence" value="ECO:0007669"/>
    <property type="project" value="UniProtKB-UniRule"/>
</dbReference>
<evidence type="ECO:0000256" key="7">
    <source>
        <dbReference type="HAMAP-Rule" id="MF_00860"/>
    </source>
</evidence>
<feature type="compositionally biased region" description="Basic and acidic residues" evidence="9">
    <location>
        <begin position="1"/>
        <end position="20"/>
    </location>
</feature>
<accession>A0A0E0BRJ3</accession>
<evidence type="ECO:0000256" key="3">
    <source>
        <dbReference type="ARBA" id="ARBA00022567"/>
    </source>
</evidence>
<protein>
    <recommendedName>
        <fullName evidence="7">Ribulose bisphosphate carboxylase small subunit, chloroplastic</fullName>
        <shortName evidence="7">RuBisCO small subunit</shortName>
    </recommendedName>
</protein>
<dbReference type="SMART" id="SM00961">
    <property type="entry name" value="RuBisCO_small"/>
    <property type="match status" value="1"/>
</dbReference>
<dbReference type="Proteomes" id="UP000026961">
    <property type="component" value="Chromosome 12"/>
</dbReference>
<evidence type="ECO:0000313" key="12">
    <source>
        <dbReference type="Proteomes" id="UP000026961"/>
    </source>
</evidence>
<keyword evidence="6 7" id="KW-0120">Carbon dioxide fixation</keyword>
<comment type="subunit">
    <text evidence="7 8">Heterohexadecamer of 8 large and 8 small subunits.</text>
</comment>
<dbReference type="AlphaFoldDB" id="A0A0E0BRJ3"/>
<keyword evidence="5 7" id="KW-0601">Photorespiration</keyword>
<keyword evidence="12" id="KW-1185">Reference proteome</keyword>
<keyword evidence="1 7" id="KW-0150">Chloroplast</keyword>
<comment type="similarity">
    <text evidence="7 8">Belongs to the RuBisCO small chain family.</text>
</comment>
<keyword evidence="3 7" id="KW-0113">Calvin cycle</keyword>
<keyword evidence="2 7" id="KW-0602">Photosynthesis</keyword>
<proteinExistence type="inferred from homology"/>
<name>A0A0E0BRJ3_9ORYZ</name>
<evidence type="ECO:0000256" key="1">
    <source>
        <dbReference type="ARBA" id="ARBA00022528"/>
    </source>
</evidence>
<dbReference type="EnsemblPlants" id="OGLUM12G10370.1">
    <property type="protein sequence ID" value="OGLUM12G10370.1"/>
    <property type="gene ID" value="OGLUM12G10370"/>
</dbReference>
<dbReference type="SUPFAM" id="SSF55239">
    <property type="entry name" value="RuBisCO, small subunit"/>
    <property type="match status" value="1"/>
</dbReference>
<dbReference type="Pfam" id="PF00101">
    <property type="entry name" value="RuBisCO_small"/>
    <property type="match status" value="1"/>
</dbReference>
<evidence type="ECO:0000259" key="10">
    <source>
        <dbReference type="SMART" id="SM00961"/>
    </source>
</evidence>
<dbReference type="InterPro" id="IPR024681">
    <property type="entry name" value="RuBisCO_ssu"/>
</dbReference>
<reference evidence="11" key="1">
    <citation type="submission" date="2015-04" db="UniProtKB">
        <authorList>
            <consortium name="EnsemblPlants"/>
        </authorList>
    </citation>
    <scope>IDENTIFICATION</scope>
</reference>
<evidence type="ECO:0000256" key="8">
    <source>
        <dbReference type="RuleBase" id="RU003627"/>
    </source>
</evidence>
<evidence type="ECO:0000313" key="11">
    <source>
        <dbReference type="EnsemblPlants" id="OGLUM12G10370.1"/>
    </source>
</evidence>
<comment type="subcellular location">
    <subcellularLocation>
        <location evidence="7">Plastid</location>
        <location evidence="7">Chloroplast</location>
    </subcellularLocation>
</comment>
<evidence type="ECO:0000256" key="4">
    <source>
        <dbReference type="ARBA" id="ARBA00022640"/>
    </source>
</evidence>
<comment type="function">
    <text evidence="7 8">RuBisCO catalyzes two reactions: the carboxylation of D-ribulose 1,5-bisphosphate, the primary event in carbon dioxide fixation, as well as the oxidative fragmentation of the pentose substrate. Both reactions occur simultaneously and in competition at the same active site. Although the small subunit is not catalytic it is essential for maximal activity.</text>
</comment>
<dbReference type="Gene3D" id="3.30.190.10">
    <property type="entry name" value="Ribulose bisphosphate carboxylase, small subunit"/>
    <property type="match status" value="1"/>
</dbReference>
<dbReference type="HOGENOM" id="CLU_098114_1_0_1"/>
<comment type="miscellaneous">
    <text evidence="7">The basic functional RuBisCO is composed of a large chain homodimer in a 'head-to-tail' conformation. In form I RuBisCO this homodimer is arranged in a barrel-like tetramer with the small subunits forming a tetrameric 'cap' on each end of the 'barrel'.</text>
</comment>
<evidence type="ECO:0000256" key="9">
    <source>
        <dbReference type="SAM" id="MobiDB-lite"/>
    </source>
</evidence>
<feature type="region of interest" description="Disordered" evidence="9">
    <location>
        <begin position="1"/>
        <end position="56"/>
    </location>
</feature>
<gene>
    <name evidence="7" type="primary">RBCS</name>
</gene>
<dbReference type="PRINTS" id="PR00152">
    <property type="entry name" value="RUBISCOSMALL"/>
</dbReference>
<feature type="domain" description="Ribulose bisphosphate carboxylase small subunit" evidence="10">
    <location>
        <begin position="91"/>
        <end position="189"/>
    </location>
</feature>
<dbReference type="CDD" id="cd03527">
    <property type="entry name" value="RuBisCO_small"/>
    <property type="match status" value="1"/>
</dbReference>
<evidence type="ECO:0000256" key="6">
    <source>
        <dbReference type="ARBA" id="ARBA00023300"/>
    </source>
</evidence>
<dbReference type="GO" id="GO:0009507">
    <property type="term" value="C:chloroplast"/>
    <property type="evidence" value="ECO:0007669"/>
    <property type="project" value="UniProtKB-SubCell"/>
</dbReference>
<dbReference type="eggNOG" id="ENOG502QT0M">
    <property type="taxonomic scope" value="Eukaryota"/>
</dbReference>
<dbReference type="FunFam" id="3.30.190.10:FF:000001">
    <property type="entry name" value="Ribulose bisphosphate carboxylase small chain, chloroplastic"/>
    <property type="match status" value="1"/>
</dbReference>
<dbReference type="Gramene" id="OGLUM12G10370.1">
    <property type="protein sequence ID" value="OGLUM12G10370.1"/>
    <property type="gene ID" value="OGLUM12G10370"/>
</dbReference>
<organism evidence="11">
    <name type="scientific">Oryza glumipatula</name>
    <dbReference type="NCBI Taxonomy" id="40148"/>
    <lineage>
        <taxon>Eukaryota</taxon>
        <taxon>Viridiplantae</taxon>
        <taxon>Streptophyta</taxon>
        <taxon>Embryophyta</taxon>
        <taxon>Tracheophyta</taxon>
        <taxon>Spermatophyta</taxon>
        <taxon>Magnoliopsida</taxon>
        <taxon>Liliopsida</taxon>
        <taxon>Poales</taxon>
        <taxon>Poaceae</taxon>
        <taxon>BOP clade</taxon>
        <taxon>Oryzoideae</taxon>
        <taxon>Oryzeae</taxon>
        <taxon>Oryzinae</taxon>
        <taxon>Oryza</taxon>
    </lineage>
</organism>
<dbReference type="PANTHER" id="PTHR31262:SF10">
    <property type="entry name" value="RIBULOSE BISPHOSPHATE CARBOXYLASE SMALL SUBUNIT 1A, CHLOROPLASTIC-RELATED"/>
    <property type="match status" value="1"/>
</dbReference>
<evidence type="ECO:0000256" key="2">
    <source>
        <dbReference type="ARBA" id="ARBA00022531"/>
    </source>
</evidence>
<dbReference type="PANTHER" id="PTHR31262">
    <property type="entry name" value="RIBULOSE BISPHOSPHATE CARBOXYLASE SMALL CHAIN 1, CHLOROPLASTIC"/>
    <property type="match status" value="1"/>
</dbReference>
<keyword evidence="4 7" id="KW-0934">Plastid</keyword>
<dbReference type="InterPro" id="IPR000894">
    <property type="entry name" value="RuBisCO_ssu_dom"/>
</dbReference>
<dbReference type="GO" id="GO:0019253">
    <property type="term" value="P:reductive pentose-phosphate cycle"/>
    <property type="evidence" value="ECO:0007669"/>
    <property type="project" value="UniProtKB-UniRule"/>
</dbReference>
<reference evidence="11" key="2">
    <citation type="submission" date="2018-05" db="EMBL/GenBank/DDBJ databases">
        <title>OgluRS3 (Oryza glumaepatula Reference Sequence Version 3).</title>
        <authorList>
            <person name="Zhang J."/>
            <person name="Kudrna D."/>
            <person name="Lee S."/>
            <person name="Talag J."/>
            <person name="Welchert J."/>
            <person name="Wing R.A."/>
        </authorList>
    </citation>
    <scope>NUCLEOTIDE SEQUENCE [LARGE SCALE GENOMIC DNA]</scope>
</reference>
<sequence length="221" mass="25124">MDGWMDRPSRPRGPEDKADSHASLPARIFTGEPQPLLPNPGLESTAGLPVSRRSTNSGFGDITNGGRIKCMQVPYILSFFFKVWPVDGKKKFETLSYLPSLTAEDLLKQIEHLLYDVGFIYRGNHRSPGYYDGRYWTIWKLPMFGYSDNSQVIKELEEAKKAYPDAFIHIVGFDNVRHVQCISFIAYKPPERFNPHEGQARLVLKPLLQRDSALAPHQAES</sequence>
<evidence type="ECO:0000256" key="5">
    <source>
        <dbReference type="ARBA" id="ARBA00023238"/>
    </source>
</evidence>
<dbReference type="GO" id="GO:0016984">
    <property type="term" value="F:ribulose-bisphosphate carboxylase activity"/>
    <property type="evidence" value="ECO:0007669"/>
    <property type="project" value="UniProtKB-UniRule"/>
</dbReference>
<dbReference type="STRING" id="40148.A0A0E0BRJ3"/>
<dbReference type="InterPro" id="IPR036385">
    <property type="entry name" value="RuBisCO_ssu_sf"/>
</dbReference>